<dbReference type="EMBL" id="CP000302">
    <property type="protein sequence ID" value="ABE53735.1"/>
    <property type="molecule type" value="Genomic_DNA"/>
</dbReference>
<dbReference type="AlphaFoldDB" id="Q12S41"/>
<dbReference type="InterPro" id="IPR000160">
    <property type="entry name" value="GGDEF_dom"/>
</dbReference>
<feature type="transmembrane region" description="Helical" evidence="4">
    <location>
        <begin position="140"/>
        <end position="161"/>
    </location>
</feature>
<dbReference type="GO" id="GO:0005886">
    <property type="term" value="C:plasma membrane"/>
    <property type="evidence" value="ECO:0007669"/>
    <property type="project" value="TreeGrafter"/>
</dbReference>
<dbReference type="OrthoDB" id="9812260at2"/>
<gene>
    <name evidence="6" type="ordered locus">Sden_0443</name>
</gene>
<comment type="cofactor">
    <cofactor evidence="1">
        <name>Mg(2+)</name>
        <dbReference type="ChEBI" id="CHEBI:18420"/>
    </cofactor>
</comment>
<dbReference type="GO" id="GO:0043709">
    <property type="term" value="P:cell adhesion involved in single-species biofilm formation"/>
    <property type="evidence" value="ECO:0007669"/>
    <property type="project" value="TreeGrafter"/>
</dbReference>
<dbReference type="EC" id="2.7.7.65" evidence="2"/>
<evidence type="ECO:0000256" key="3">
    <source>
        <dbReference type="ARBA" id="ARBA00034247"/>
    </source>
</evidence>
<feature type="transmembrane region" description="Helical" evidence="4">
    <location>
        <begin position="16"/>
        <end position="38"/>
    </location>
</feature>
<evidence type="ECO:0000313" key="6">
    <source>
        <dbReference type="EMBL" id="ABE53735.1"/>
    </source>
</evidence>
<evidence type="ECO:0000256" key="1">
    <source>
        <dbReference type="ARBA" id="ARBA00001946"/>
    </source>
</evidence>
<keyword evidence="4" id="KW-0812">Transmembrane</keyword>
<dbReference type="GO" id="GO:0052621">
    <property type="term" value="F:diguanylate cyclase activity"/>
    <property type="evidence" value="ECO:0007669"/>
    <property type="project" value="UniProtKB-EC"/>
</dbReference>
<evidence type="ECO:0000259" key="5">
    <source>
        <dbReference type="PROSITE" id="PS50887"/>
    </source>
</evidence>
<dbReference type="SMART" id="SM00267">
    <property type="entry name" value="GGDEF"/>
    <property type="match status" value="1"/>
</dbReference>
<dbReference type="Pfam" id="PF00990">
    <property type="entry name" value="GGDEF"/>
    <property type="match status" value="1"/>
</dbReference>
<keyword evidence="4" id="KW-0472">Membrane</keyword>
<dbReference type="InterPro" id="IPR043128">
    <property type="entry name" value="Rev_trsase/Diguanyl_cyclase"/>
</dbReference>
<dbReference type="CDD" id="cd01949">
    <property type="entry name" value="GGDEF"/>
    <property type="match status" value="1"/>
</dbReference>
<organism evidence="6 7">
    <name type="scientific">Shewanella denitrificans (strain OS217 / ATCC BAA-1090 / DSM 15013)</name>
    <dbReference type="NCBI Taxonomy" id="318161"/>
    <lineage>
        <taxon>Bacteria</taxon>
        <taxon>Pseudomonadati</taxon>
        <taxon>Pseudomonadota</taxon>
        <taxon>Gammaproteobacteria</taxon>
        <taxon>Alteromonadales</taxon>
        <taxon>Shewanellaceae</taxon>
        <taxon>Shewanella</taxon>
    </lineage>
</organism>
<feature type="domain" description="GGDEF" evidence="5">
    <location>
        <begin position="203"/>
        <end position="334"/>
    </location>
</feature>
<dbReference type="FunFam" id="3.30.70.270:FF:000001">
    <property type="entry name" value="Diguanylate cyclase domain protein"/>
    <property type="match status" value="1"/>
</dbReference>
<dbReference type="Pfam" id="PF20966">
    <property type="entry name" value="MASE6"/>
    <property type="match status" value="1"/>
</dbReference>
<comment type="catalytic activity">
    <reaction evidence="3">
        <text>2 GTP = 3',3'-c-di-GMP + 2 diphosphate</text>
        <dbReference type="Rhea" id="RHEA:24898"/>
        <dbReference type="ChEBI" id="CHEBI:33019"/>
        <dbReference type="ChEBI" id="CHEBI:37565"/>
        <dbReference type="ChEBI" id="CHEBI:58805"/>
        <dbReference type="EC" id="2.7.7.65"/>
    </reaction>
</comment>
<keyword evidence="7" id="KW-1185">Reference proteome</keyword>
<name>Q12S41_SHEDO</name>
<keyword evidence="4" id="KW-1133">Transmembrane helix</keyword>
<reference evidence="6 7" key="1">
    <citation type="submission" date="2006-03" db="EMBL/GenBank/DDBJ databases">
        <title>Complete sequence of Shewanella denitrificans OS217.</title>
        <authorList>
            <consortium name="US DOE Joint Genome Institute"/>
            <person name="Copeland A."/>
            <person name="Lucas S."/>
            <person name="Lapidus A."/>
            <person name="Barry K."/>
            <person name="Detter J.C."/>
            <person name="Glavina del Rio T."/>
            <person name="Hammon N."/>
            <person name="Israni S."/>
            <person name="Dalin E."/>
            <person name="Tice H."/>
            <person name="Pitluck S."/>
            <person name="Brettin T."/>
            <person name="Bruce D."/>
            <person name="Han C."/>
            <person name="Tapia R."/>
            <person name="Gilna P."/>
            <person name="Kiss H."/>
            <person name="Schmutz J."/>
            <person name="Larimer F."/>
            <person name="Land M."/>
            <person name="Hauser L."/>
            <person name="Kyrpides N."/>
            <person name="Lykidis A."/>
            <person name="Richardson P."/>
        </authorList>
    </citation>
    <scope>NUCLEOTIDE SEQUENCE [LARGE SCALE GENOMIC DNA]</scope>
    <source>
        <strain evidence="7">OS217 / ATCC BAA-1090 / DSM 15013</strain>
    </source>
</reference>
<evidence type="ECO:0000256" key="4">
    <source>
        <dbReference type="SAM" id="Phobius"/>
    </source>
</evidence>
<dbReference type="InterPro" id="IPR050469">
    <property type="entry name" value="Diguanylate_Cyclase"/>
</dbReference>
<sequence>MHEVELDKTHKLRAKVLIGTCGLLGMLGLLLGVINILFIGLSPVLAGLQLGYALVSFWLMQRALNDNHKPWEAHLYVYGLTAIVMFAVYVARLESFMFCWALILPILYLLMLGKQTATLPASFLFIFVLIDISIKSDVMPWPMILNFSCSYALIWLIAYVYENNRERSENELQTLALLDPLTQHYNRLALSKRFQSLSQTSTLPMCILLLDLDYFKVINDTYGHEAGDIVLKACAKQISSIAGYSDTFRVGGEEFCVLVQAEHANQAVELAESIRKLISDTEFLFENQNLAVTVSVGVATFEAKMTLSNLLAKADKQLYLAKDLGRNKVMFDGGYLK</sequence>
<dbReference type="InterPro" id="IPR048435">
    <property type="entry name" value="MASE6"/>
</dbReference>
<evidence type="ECO:0000313" key="7">
    <source>
        <dbReference type="Proteomes" id="UP000001982"/>
    </source>
</evidence>
<dbReference type="Proteomes" id="UP000001982">
    <property type="component" value="Chromosome"/>
</dbReference>
<feature type="transmembrane region" description="Helical" evidence="4">
    <location>
        <begin position="117"/>
        <end position="134"/>
    </location>
</feature>
<dbReference type="PANTHER" id="PTHR45138">
    <property type="entry name" value="REGULATORY COMPONENTS OF SENSORY TRANSDUCTION SYSTEM"/>
    <property type="match status" value="1"/>
</dbReference>
<dbReference type="Gene3D" id="3.30.70.270">
    <property type="match status" value="1"/>
</dbReference>
<accession>Q12S41</accession>
<feature type="transmembrane region" description="Helical" evidence="4">
    <location>
        <begin position="44"/>
        <end position="61"/>
    </location>
</feature>
<feature type="transmembrane region" description="Helical" evidence="4">
    <location>
        <begin position="95"/>
        <end position="112"/>
    </location>
</feature>
<dbReference type="PANTHER" id="PTHR45138:SF9">
    <property type="entry name" value="DIGUANYLATE CYCLASE DGCM-RELATED"/>
    <property type="match status" value="1"/>
</dbReference>
<dbReference type="eggNOG" id="COG3706">
    <property type="taxonomic scope" value="Bacteria"/>
</dbReference>
<dbReference type="KEGG" id="sdn:Sden_0443"/>
<dbReference type="SUPFAM" id="SSF55073">
    <property type="entry name" value="Nucleotide cyclase"/>
    <property type="match status" value="1"/>
</dbReference>
<dbReference type="PROSITE" id="PS50887">
    <property type="entry name" value="GGDEF"/>
    <property type="match status" value="1"/>
</dbReference>
<protein>
    <recommendedName>
        <fullName evidence="2">diguanylate cyclase</fullName>
        <ecNumber evidence="2">2.7.7.65</ecNumber>
    </recommendedName>
</protein>
<dbReference type="HOGENOM" id="CLU_000445_11_1_6"/>
<evidence type="ECO:0000256" key="2">
    <source>
        <dbReference type="ARBA" id="ARBA00012528"/>
    </source>
</evidence>
<dbReference type="RefSeq" id="WP_011494901.1">
    <property type="nucleotide sequence ID" value="NC_007954.1"/>
</dbReference>
<proteinExistence type="predicted"/>
<dbReference type="InterPro" id="IPR029787">
    <property type="entry name" value="Nucleotide_cyclase"/>
</dbReference>
<dbReference type="GO" id="GO:1902201">
    <property type="term" value="P:negative regulation of bacterial-type flagellum-dependent cell motility"/>
    <property type="evidence" value="ECO:0007669"/>
    <property type="project" value="TreeGrafter"/>
</dbReference>
<dbReference type="NCBIfam" id="TIGR00254">
    <property type="entry name" value="GGDEF"/>
    <property type="match status" value="1"/>
</dbReference>
<dbReference type="STRING" id="318161.Sden_0443"/>
<feature type="transmembrane region" description="Helical" evidence="4">
    <location>
        <begin position="73"/>
        <end position="89"/>
    </location>
</feature>